<name>A0ABP0KDW2_9DINO</name>
<dbReference type="EMBL" id="CAXAMM010011058">
    <property type="protein sequence ID" value="CAK9024893.1"/>
    <property type="molecule type" value="Genomic_DNA"/>
</dbReference>
<evidence type="ECO:0000313" key="1">
    <source>
        <dbReference type="EMBL" id="CAK9024893.1"/>
    </source>
</evidence>
<gene>
    <name evidence="1" type="ORF">SCF082_LOCUS16826</name>
</gene>
<keyword evidence="2" id="KW-1185">Reference proteome</keyword>
<organism evidence="1 2">
    <name type="scientific">Durusdinium trenchii</name>
    <dbReference type="NCBI Taxonomy" id="1381693"/>
    <lineage>
        <taxon>Eukaryota</taxon>
        <taxon>Sar</taxon>
        <taxon>Alveolata</taxon>
        <taxon>Dinophyceae</taxon>
        <taxon>Suessiales</taxon>
        <taxon>Symbiodiniaceae</taxon>
        <taxon>Durusdinium</taxon>
    </lineage>
</organism>
<comment type="caution">
    <text evidence="1">The sequence shown here is derived from an EMBL/GenBank/DDBJ whole genome shotgun (WGS) entry which is preliminary data.</text>
</comment>
<sequence length="161" mass="17696">MQAEVINQKLVGLGVQSPMSISFDGVSIGDSLYARHETFQVMIATVLSLSPGVPLLATYFLHCPSVGLSHDGDSQAACVLRALEGHAGQFNKRSLRRRVLTMIAGDGAVARGGQSMRHVSAEACNKLAKLIYPEIDQELVEWEHFHRSEAAFRKSLRPDWH</sequence>
<dbReference type="Proteomes" id="UP001642464">
    <property type="component" value="Unassembled WGS sequence"/>
</dbReference>
<accession>A0ABP0KDW2</accession>
<proteinExistence type="predicted"/>
<evidence type="ECO:0000313" key="2">
    <source>
        <dbReference type="Proteomes" id="UP001642464"/>
    </source>
</evidence>
<reference evidence="1 2" key="1">
    <citation type="submission" date="2024-02" db="EMBL/GenBank/DDBJ databases">
        <authorList>
            <person name="Chen Y."/>
            <person name="Shah S."/>
            <person name="Dougan E. K."/>
            <person name="Thang M."/>
            <person name="Chan C."/>
        </authorList>
    </citation>
    <scope>NUCLEOTIDE SEQUENCE [LARGE SCALE GENOMIC DNA]</scope>
</reference>
<protein>
    <submittedName>
        <fullName evidence="1">SET domain-containing protein</fullName>
    </submittedName>
</protein>